<sequence>MTDLTAQIIKAHGGLDRYNEYETATVDFHSGGALWGLKGQEAIFDRAAVQVDLRRQHASHYPFREPGLRTSFSAGRVAIETDEGEVRSERLSPRDAFAGHTLNTPWDDLHVAYFAGYAMWTYLTSPFTFASPSFRTEELSPVIENGEEWSRLKVTFPDDVATHSQEQLFYFGSDGLLRRHDYTAEVINAGPAAHYASHYAEFDGIMVPTKRRVYPLGEDGVVVRDIELVTIDVENVTFA</sequence>
<comment type="caution">
    <text evidence="1">The sequence shown here is derived from an EMBL/GenBank/DDBJ whole genome shotgun (WGS) entry which is preliminary data.</text>
</comment>
<accession>A0ABV5RKZ2</accession>
<dbReference type="RefSeq" id="WP_345509888.1">
    <property type="nucleotide sequence ID" value="NZ_BAAAXD010000005.1"/>
</dbReference>
<keyword evidence="2" id="KW-1185">Reference proteome</keyword>
<evidence type="ECO:0000313" key="1">
    <source>
        <dbReference type="EMBL" id="MFB9578463.1"/>
    </source>
</evidence>
<reference evidence="1 2" key="1">
    <citation type="submission" date="2024-09" db="EMBL/GenBank/DDBJ databases">
        <authorList>
            <person name="Sun Q."/>
            <person name="Mori K."/>
        </authorList>
    </citation>
    <scope>NUCLEOTIDE SEQUENCE [LARGE SCALE GENOMIC DNA]</scope>
    <source>
        <strain evidence="1 2">JCM 3331</strain>
    </source>
</reference>
<organism evidence="1 2">
    <name type="scientific">Streptomyces yanii</name>
    <dbReference type="NCBI Taxonomy" id="78510"/>
    <lineage>
        <taxon>Bacteria</taxon>
        <taxon>Bacillati</taxon>
        <taxon>Actinomycetota</taxon>
        <taxon>Actinomycetes</taxon>
        <taxon>Kitasatosporales</taxon>
        <taxon>Streptomycetaceae</taxon>
        <taxon>Streptomyces</taxon>
    </lineage>
</organism>
<name>A0ABV5RKZ2_9ACTN</name>
<dbReference type="Proteomes" id="UP001589710">
    <property type="component" value="Unassembled WGS sequence"/>
</dbReference>
<gene>
    <name evidence="1" type="ORF">ACFFTL_40925</name>
</gene>
<evidence type="ECO:0000313" key="2">
    <source>
        <dbReference type="Proteomes" id="UP001589710"/>
    </source>
</evidence>
<proteinExistence type="predicted"/>
<protein>
    <submittedName>
        <fullName evidence="1">Uncharacterized protein</fullName>
    </submittedName>
</protein>
<dbReference type="EMBL" id="JBHMCG010000177">
    <property type="protein sequence ID" value="MFB9578463.1"/>
    <property type="molecule type" value="Genomic_DNA"/>
</dbReference>